<keyword evidence="5" id="KW-1185">Reference proteome</keyword>
<feature type="domain" description="EAL" evidence="2">
    <location>
        <begin position="452"/>
        <end position="706"/>
    </location>
</feature>
<proteinExistence type="predicted"/>
<dbReference type="PANTHER" id="PTHR44757:SF2">
    <property type="entry name" value="BIOFILM ARCHITECTURE MAINTENANCE PROTEIN MBAA"/>
    <property type="match status" value="1"/>
</dbReference>
<dbReference type="InterPro" id="IPR001610">
    <property type="entry name" value="PAC"/>
</dbReference>
<dbReference type="Proteomes" id="UP000218387">
    <property type="component" value="Chromosome"/>
</dbReference>
<dbReference type="SMART" id="SM00267">
    <property type="entry name" value="GGDEF"/>
    <property type="match status" value="1"/>
</dbReference>
<dbReference type="SUPFAM" id="SSF55785">
    <property type="entry name" value="PYP-like sensor domain (PAS domain)"/>
    <property type="match status" value="1"/>
</dbReference>
<feature type="domain" description="GGDEF" evidence="3">
    <location>
        <begin position="315"/>
        <end position="443"/>
    </location>
</feature>
<evidence type="ECO:0000259" key="3">
    <source>
        <dbReference type="PROSITE" id="PS50887"/>
    </source>
</evidence>
<dbReference type="InterPro" id="IPR000160">
    <property type="entry name" value="GGDEF_dom"/>
</dbReference>
<dbReference type="InterPro" id="IPR000014">
    <property type="entry name" value="PAS"/>
</dbReference>
<dbReference type="InterPro" id="IPR000700">
    <property type="entry name" value="PAS-assoc_C"/>
</dbReference>
<dbReference type="CDD" id="cd01949">
    <property type="entry name" value="GGDEF"/>
    <property type="match status" value="1"/>
</dbReference>
<dbReference type="Gene3D" id="3.30.450.20">
    <property type="entry name" value="PAS domain"/>
    <property type="match status" value="2"/>
</dbReference>
<dbReference type="RefSeq" id="WP_058695553.1">
    <property type="nucleotide sequence ID" value="NZ_CABJDW020000002.1"/>
</dbReference>
<sequence>MAGKKTNETIENNVYNVALRNIYDELYELNITKNHYRIIYHVEGKYVTPPEDGALTDGIADVAAHMIHPEDSRRFLDFFDIDKIHAALASGKTSVIGEFRKLWEDGAYHWASLTVFPADIEGEEDEILLCFIMDIDYKKQLEAVEKENQSLQKKQMDDERYRLVIGQTNTLVFEWNPETGERYYAPRFSENFMGSYDGRDIKEIWLDDGVVHPGDIEILKQKMSMDAISNGQVELEIRLCNKKGRYIWCKIVFNVLYNEDGGISRVIGTLNDIDESKRAHETLKYRAEFDMLTGIYNINTFYSRAEKLLREHPEQKYAVVRLDVNRFKFINDLYGREEGNRLLRFMATVISGHMGPMDAFGRMNSDVFCLCMSYGSGEPLLRRIQKILAEINQYSETYQVMPSCGICIVRDRNVQISILCDWANLAQKTIKGSLIKQWAFYDKKLRAKQIEEQRIENEMDDALKKHQFKVYLQPKHNVQTGSVIGAEALVRWDHPERGFLTPYRFIPLFERNGFIIKLDEYVWEETCRIIKSWLDRGMEAVPVSVNVSRVQVYNPNFYKKLLHIIRRYDIPKALLEVELTESSFVENTVDLYRGMERLREEGISFSMDDFGSGYSSLNMLKNVPVNTIKLDREFFNESVATQKGKTIIEHTIGMINDLELQVIAEGVETGDQAGFLNACGCQAAQGYYYSRPMPVEEFEKRFLKESI</sequence>
<dbReference type="InterPro" id="IPR035919">
    <property type="entry name" value="EAL_sf"/>
</dbReference>
<dbReference type="EMBL" id="CP029487">
    <property type="protein sequence ID" value="QCT73130.1"/>
    <property type="molecule type" value="Genomic_DNA"/>
</dbReference>
<protein>
    <submittedName>
        <fullName evidence="4">GGDEF domain-containing protein</fullName>
    </submittedName>
</protein>
<dbReference type="PANTHER" id="PTHR44757">
    <property type="entry name" value="DIGUANYLATE CYCLASE DGCP"/>
    <property type="match status" value="1"/>
</dbReference>
<dbReference type="PROSITE" id="PS50113">
    <property type="entry name" value="PAC"/>
    <property type="match status" value="1"/>
</dbReference>
<dbReference type="InterPro" id="IPR001633">
    <property type="entry name" value="EAL_dom"/>
</dbReference>
<dbReference type="InterPro" id="IPR052155">
    <property type="entry name" value="Biofilm_reg_signaling"/>
</dbReference>
<dbReference type="InterPro" id="IPR043128">
    <property type="entry name" value="Rev_trsase/Diguanyl_cyclase"/>
</dbReference>
<dbReference type="Gene3D" id="3.30.70.270">
    <property type="match status" value="1"/>
</dbReference>
<dbReference type="AlphaFoldDB" id="A0A4P9CBS8"/>
<gene>
    <name evidence="4" type="ORF">CPZ25_018025</name>
</gene>
<dbReference type="Pfam" id="PF00563">
    <property type="entry name" value="EAL"/>
    <property type="match status" value="1"/>
</dbReference>
<dbReference type="Pfam" id="PF00990">
    <property type="entry name" value="GGDEF"/>
    <property type="match status" value="1"/>
</dbReference>
<dbReference type="InterPro" id="IPR035965">
    <property type="entry name" value="PAS-like_dom_sf"/>
</dbReference>
<dbReference type="PROSITE" id="PS50883">
    <property type="entry name" value="EAL"/>
    <property type="match status" value="1"/>
</dbReference>
<dbReference type="KEGG" id="emt:CPZ25_018025"/>
<dbReference type="PROSITE" id="PS50887">
    <property type="entry name" value="GGDEF"/>
    <property type="match status" value="1"/>
</dbReference>
<dbReference type="Gene3D" id="3.20.20.450">
    <property type="entry name" value="EAL domain"/>
    <property type="match status" value="1"/>
</dbReference>
<evidence type="ECO:0000313" key="4">
    <source>
        <dbReference type="EMBL" id="QCT73130.1"/>
    </source>
</evidence>
<dbReference type="CDD" id="cd01948">
    <property type="entry name" value="EAL"/>
    <property type="match status" value="1"/>
</dbReference>
<dbReference type="Pfam" id="PF08447">
    <property type="entry name" value="PAS_3"/>
    <property type="match status" value="1"/>
</dbReference>
<dbReference type="InterPro" id="IPR029787">
    <property type="entry name" value="Nucleotide_cyclase"/>
</dbReference>
<dbReference type="SUPFAM" id="SSF55073">
    <property type="entry name" value="Nucleotide cyclase"/>
    <property type="match status" value="1"/>
</dbReference>
<evidence type="ECO:0000259" key="1">
    <source>
        <dbReference type="PROSITE" id="PS50113"/>
    </source>
</evidence>
<evidence type="ECO:0000259" key="2">
    <source>
        <dbReference type="PROSITE" id="PS50883"/>
    </source>
</evidence>
<organism evidence="4 5">
    <name type="scientific">Eubacterium maltosivorans</name>
    <dbReference type="NCBI Taxonomy" id="2041044"/>
    <lineage>
        <taxon>Bacteria</taxon>
        <taxon>Bacillati</taxon>
        <taxon>Bacillota</taxon>
        <taxon>Clostridia</taxon>
        <taxon>Eubacteriales</taxon>
        <taxon>Eubacteriaceae</taxon>
        <taxon>Eubacterium</taxon>
    </lineage>
</organism>
<dbReference type="SUPFAM" id="SSF141868">
    <property type="entry name" value="EAL domain-like"/>
    <property type="match status" value="1"/>
</dbReference>
<dbReference type="CDD" id="cd00130">
    <property type="entry name" value="PAS"/>
    <property type="match status" value="2"/>
</dbReference>
<evidence type="ECO:0000313" key="5">
    <source>
        <dbReference type="Proteomes" id="UP000218387"/>
    </source>
</evidence>
<dbReference type="NCBIfam" id="TIGR00254">
    <property type="entry name" value="GGDEF"/>
    <property type="match status" value="1"/>
</dbReference>
<feature type="domain" description="PAC" evidence="1">
    <location>
        <begin position="233"/>
        <end position="285"/>
    </location>
</feature>
<accession>A0A4P9CBS8</accession>
<dbReference type="InterPro" id="IPR013655">
    <property type="entry name" value="PAS_fold_3"/>
</dbReference>
<dbReference type="SMART" id="SM00052">
    <property type="entry name" value="EAL"/>
    <property type="match status" value="1"/>
</dbReference>
<dbReference type="SMART" id="SM00086">
    <property type="entry name" value="PAC"/>
    <property type="match status" value="2"/>
</dbReference>
<reference evidence="4 5" key="1">
    <citation type="submission" date="2018-05" db="EMBL/GenBank/DDBJ databases">
        <title>Genome comparison of Eubacterium sp.</title>
        <authorList>
            <person name="Feng Y."/>
            <person name="Sanchez-Andrea I."/>
            <person name="Stams A.J.M."/>
            <person name="De Vos W.M."/>
        </authorList>
    </citation>
    <scope>NUCLEOTIDE SEQUENCE [LARGE SCALE GENOMIC DNA]</scope>
    <source>
        <strain evidence="4 5">YI</strain>
    </source>
</reference>
<name>A0A4P9CBS8_EUBML</name>